<organism evidence="1 2">
    <name type="scientific">Duganella phyllosphaerae</name>
    <dbReference type="NCBI Taxonomy" id="762836"/>
    <lineage>
        <taxon>Bacteria</taxon>
        <taxon>Pseudomonadati</taxon>
        <taxon>Pseudomonadota</taxon>
        <taxon>Betaproteobacteria</taxon>
        <taxon>Burkholderiales</taxon>
        <taxon>Oxalobacteraceae</taxon>
        <taxon>Telluria group</taxon>
        <taxon>Duganella</taxon>
    </lineage>
</organism>
<reference evidence="2" key="1">
    <citation type="journal article" date="2016" name="Front. Microbiol.">
        <title>Molecular Keys to the Janthinobacterium and Duganella spp. Interaction with the Plant Pathogen Fusarium graminearum.</title>
        <authorList>
            <person name="Haack F.S."/>
            <person name="Poehlein A."/>
            <person name="Kroger C."/>
            <person name="Voigt C.A."/>
            <person name="Piepenbring M."/>
            <person name="Bode H.B."/>
            <person name="Daniel R."/>
            <person name="Schafer W."/>
            <person name="Streit W.R."/>
        </authorList>
    </citation>
    <scope>NUCLEOTIDE SEQUENCE [LARGE SCALE GENOMIC DNA]</scope>
    <source>
        <strain evidence="2">T54</strain>
    </source>
</reference>
<comment type="caution">
    <text evidence="1">The sequence shown here is derived from an EMBL/GenBank/DDBJ whole genome shotgun (WGS) entry which is preliminary data.</text>
</comment>
<name>A0A1E7WY01_9BURK</name>
<dbReference type="EMBL" id="LROM01000068">
    <property type="protein sequence ID" value="OFA04726.1"/>
    <property type="molecule type" value="Genomic_DNA"/>
</dbReference>
<dbReference type="OrthoDB" id="8704334at2"/>
<proteinExistence type="predicted"/>
<evidence type="ECO:0000313" key="2">
    <source>
        <dbReference type="Proteomes" id="UP000175989"/>
    </source>
</evidence>
<protein>
    <submittedName>
        <fullName evidence="1">Uncharacterized protein</fullName>
    </submittedName>
</protein>
<keyword evidence="2" id="KW-1185">Reference proteome</keyword>
<accession>A0A1E7WY01</accession>
<dbReference type="AlphaFoldDB" id="A0A1E7WY01"/>
<dbReference type="RefSeq" id="WP_070247325.1">
    <property type="nucleotide sequence ID" value="NZ_LROM01000068.1"/>
</dbReference>
<evidence type="ECO:0000313" key="1">
    <source>
        <dbReference type="EMBL" id="OFA04726.1"/>
    </source>
</evidence>
<dbReference type="Proteomes" id="UP000175989">
    <property type="component" value="Unassembled WGS sequence"/>
</dbReference>
<gene>
    <name evidence="1" type="ORF">DUPY_16120</name>
</gene>
<sequence>MRDIAKEVYTKMKVGSVAWVKPVAAKGDTIESFQGALDSAKLLEEEGLIDVQKVQKQADGLVDAIRILRLA</sequence>